<sequence>MPTEPPHPDSPRAFLVAAILTTALLVCEVTLWVLWSEDLSPWWQGAITLLFAFWALRSWLRYVRLRRASNGHDGSSTVD</sequence>
<keyword evidence="1" id="KW-0472">Membrane</keyword>
<protein>
    <submittedName>
        <fullName evidence="2">Cation transport ATPase</fullName>
    </submittedName>
</protein>
<dbReference type="EMBL" id="JAUSUT010000001">
    <property type="protein sequence ID" value="MDQ0378200.1"/>
    <property type="molecule type" value="Genomic_DNA"/>
</dbReference>
<keyword evidence="1" id="KW-0812">Transmembrane</keyword>
<feature type="transmembrane region" description="Helical" evidence="1">
    <location>
        <begin position="41"/>
        <end position="60"/>
    </location>
</feature>
<evidence type="ECO:0000313" key="2">
    <source>
        <dbReference type="EMBL" id="MDQ0378200.1"/>
    </source>
</evidence>
<accession>A0ABU0ESC3</accession>
<gene>
    <name evidence="2" type="ORF">FB470_002194</name>
</gene>
<reference evidence="2 3" key="1">
    <citation type="submission" date="2023-07" db="EMBL/GenBank/DDBJ databases">
        <title>Sequencing the genomes of 1000 actinobacteria strains.</title>
        <authorList>
            <person name="Klenk H.-P."/>
        </authorList>
    </citation>
    <scope>NUCLEOTIDE SEQUENCE [LARGE SCALE GENOMIC DNA]</scope>
    <source>
        <strain evidence="2 3">DSM 45805</strain>
    </source>
</reference>
<feature type="transmembrane region" description="Helical" evidence="1">
    <location>
        <begin position="12"/>
        <end position="35"/>
    </location>
</feature>
<dbReference type="Proteomes" id="UP001229651">
    <property type="component" value="Unassembled WGS sequence"/>
</dbReference>
<evidence type="ECO:0000313" key="3">
    <source>
        <dbReference type="Proteomes" id="UP001229651"/>
    </source>
</evidence>
<evidence type="ECO:0000256" key="1">
    <source>
        <dbReference type="SAM" id="Phobius"/>
    </source>
</evidence>
<comment type="caution">
    <text evidence="2">The sequence shown here is derived from an EMBL/GenBank/DDBJ whole genome shotgun (WGS) entry which is preliminary data.</text>
</comment>
<proteinExistence type="predicted"/>
<keyword evidence="1" id="KW-1133">Transmembrane helix</keyword>
<dbReference type="RefSeq" id="WP_306990793.1">
    <property type="nucleotide sequence ID" value="NZ_JAUSUT010000001.1"/>
</dbReference>
<name>A0ABU0ESC3_9PSEU</name>
<organism evidence="2 3">
    <name type="scientific">Amycolatopsis thermophila</name>
    <dbReference type="NCBI Taxonomy" id="206084"/>
    <lineage>
        <taxon>Bacteria</taxon>
        <taxon>Bacillati</taxon>
        <taxon>Actinomycetota</taxon>
        <taxon>Actinomycetes</taxon>
        <taxon>Pseudonocardiales</taxon>
        <taxon>Pseudonocardiaceae</taxon>
        <taxon>Amycolatopsis</taxon>
    </lineage>
</organism>
<keyword evidence="3" id="KW-1185">Reference proteome</keyword>